<organism evidence="1 2">
    <name type="scientific">Candidatus Nitronauta litoralis</name>
    <dbReference type="NCBI Taxonomy" id="2705533"/>
    <lineage>
        <taxon>Bacteria</taxon>
        <taxon>Pseudomonadati</taxon>
        <taxon>Nitrospinota/Tectimicrobiota group</taxon>
        <taxon>Nitrospinota</taxon>
        <taxon>Nitrospinia</taxon>
        <taxon>Nitrospinales</taxon>
        <taxon>Nitrospinaceae</taxon>
        <taxon>Candidatus Nitronauta</taxon>
    </lineage>
</organism>
<dbReference type="KEGG" id="nli:G3M70_14410"/>
<protein>
    <recommendedName>
        <fullName evidence="3">STAS/SEC14 domain-containing protein</fullName>
    </recommendedName>
</protein>
<dbReference type="EMBL" id="CP048685">
    <property type="protein sequence ID" value="QPJ63004.1"/>
    <property type="molecule type" value="Genomic_DNA"/>
</dbReference>
<sequence length="130" mass="15269">MKKYKNNIGVRLESFEGEKVFRIYVVGDAENPDWATLIENTIKNNQDVKHFRFLLDNRFGNDGIDIHGFQMLGQLFRKYKVLDGTVCVLTWDKGFLQLKELFLTVMKKMGLDFKAKVFFDEPQAVQWLVK</sequence>
<evidence type="ECO:0008006" key="3">
    <source>
        <dbReference type="Google" id="ProtNLM"/>
    </source>
</evidence>
<dbReference type="Proteomes" id="UP000594688">
    <property type="component" value="Chromosome"/>
</dbReference>
<gene>
    <name evidence="1" type="ORF">G3M70_14410</name>
</gene>
<evidence type="ECO:0000313" key="2">
    <source>
        <dbReference type="Proteomes" id="UP000594688"/>
    </source>
</evidence>
<proteinExistence type="predicted"/>
<reference evidence="1 2" key="1">
    <citation type="submission" date="2020-02" db="EMBL/GenBank/DDBJ databases">
        <title>Genomic and physiological characterization of two novel Nitrospinaceae genera.</title>
        <authorList>
            <person name="Mueller A.J."/>
            <person name="Jung M.-Y."/>
            <person name="Strachan C.R."/>
            <person name="Herbold C.W."/>
            <person name="Kirkegaard R.H."/>
            <person name="Daims H."/>
        </authorList>
    </citation>
    <scope>NUCLEOTIDE SEQUENCE [LARGE SCALE GENOMIC DNA]</scope>
    <source>
        <strain evidence="1">EB</strain>
    </source>
</reference>
<dbReference type="AlphaFoldDB" id="A0A7T0G128"/>
<evidence type="ECO:0000313" key="1">
    <source>
        <dbReference type="EMBL" id="QPJ63004.1"/>
    </source>
</evidence>
<accession>A0A7T0G128</accession>
<name>A0A7T0G128_9BACT</name>